<evidence type="ECO:0000313" key="2">
    <source>
        <dbReference type="EMBL" id="PSL23357.1"/>
    </source>
</evidence>
<dbReference type="RefSeq" id="WP_106605468.1">
    <property type="nucleotide sequence ID" value="NZ_PYGK01000018.1"/>
</dbReference>
<feature type="transmembrane region" description="Helical" evidence="1">
    <location>
        <begin position="106"/>
        <end position="124"/>
    </location>
</feature>
<gene>
    <name evidence="2" type="ORF">CLV42_11874</name>
</gene>
<keyword evidence="1" id="KW-0472">Membrane</keyword>
<protein>
    <submittedName>
        <fullName evidence="2">Uncharacterized protein</fullName>
    </submittedName>
</protein>
<keyword evidence="3" id="KW-1185">Reference proteome</keyword>
<evidence type="ECO:0000256" key="1">
    <source>
        <dbReference type="SAM" id="Phobius"/>
    </source>
</evidence>
<organism evidence="2 3">
    <name type="scientific">Chitinophaga ginsengisoli</name>
    <dbReference type="NCBI Taxonomy" id="363837"/>
    <lineage>
        <taxon>Bacteria</taxon>
        <taxon>Pseudomonadati</taxon>
        <taxon>Bacteroidota</taxon>
        <taxon>Chitinophagia</taxon>
        <taxon>Chitinophagales</taxon>
        <taxon>Chitinophagaceae</taxon>
        <taxon>Chitinophaga</taxon>
    </lineage>
</organism>
<evidence type="ECO:0000313" key="3">
    <source>
        <dbReference type="Proteomes" id="UP000240978"/>
    </source>
</evidence>
<name>A0A2P8FNR6_9BACT</name>
<proteinExistence type="predicted"/>
<dbReference type="EMBL" id="PYGK01000018">
    <property type="protein sequence ID" value="PSL23357.1"/>
    <property type="molecule type" value="Genomic_DNA"/>
</dbReference>
<accession>A0A2P8FNR6</accession>
<sequence length="161" mass="18540">MTPNSAEFRKEIKAWLIIFIVSLLLSGITAFPVETELQWVCSWWPWPSSTFYKWLYTCYLAIKDTNAQYPYLAYGYDWLAFAHIVIAIAFIGPLKDPVKNIWSIEFGCIACIAVIPLAFIAGYIRKIPVHWRLIDCSFGVIGIIPLLICHRRIRQLEKAIA</sequence>
<comment type="caution">
    <text evidence="2">The sequence shown here is derived from an EMBL/GenBank/DDBJ whole genome shotgun (WGS) entry which is preliminary data.</text>
</comment>
<dbReference type="Proteomes" id="UP000240978">
    <property type="component" value="Unassembled WGS sequence"/>
</dbReference>
<dbReference type="OrthoDB" id="190649at2"/>
<keyword evidence="1" id="KW-1133">Transmembrane helix</keyword>
<keyword evidence="1" id="KW-0812">Transmembrane</keyword>
<dbReference type="AlphaFoldDB" id="A0A2P8FNR6"/>
<feature type="transmembrane region" description="Helical" evidence="1">
    <location>
        <begin position="73"/>
        <end position="94"/>
    </location>
</feature>
<feature type="transmembrane region" description="Helical" evidence="1">
    <location>
        <begin position="12"/>
        <end position="33"/>
    </location>
</feature>
<reference evidence="2 3" key="1">
    <citation type="submission" date="2018-03" db="EMBL/GenBank/DDBJ databases">
        <title>Genomic Encyclopedia of Archaeal and Bacterial Type Strains, Phase II (KMG-II): from individual species to whole genera.</title>
        <authorList>
            <person name="Goeker M."/>
        </authorList>
    </citation>
    <scope>NUCLEOTIDE SEQUENCE [LARGE SCALE GENOMIC DNA]</scope>
    <source>
        <strain evidence="2 3">DSM 18107</strain>
    </source>
</reference>
<feature type="transmembrane region" description="Helical" evidence="1">
    <location>
        <begin position="130"/>
        <end position="149"/>
    </location>
</feature>